<dbReference type="EMBL" id="KJ596420">
    <property type="protein sequence ID" value="AIA08812.1"/>
    <property type="molecule type" value="Genomic_DNA"/>
</dbReference>
<dbReference type="InterPro" id="IPR006490">
    <property type="entry name" value="Maj_tail_phi13"/>
</dbReference>
<dbReference type="GeneID" id="22276162"/>
<proteinExistence type="predicted"/>
<dbReference type="RefSeq" id="YP_009103472.1">
    <property type="nucleotide sequence ID" value="NC_025460.1"/>
</dbReference>
<evidence type="ECO:0000313" key="1">
    <source>
        <dbReference type="EMBL" id="AIA08812.1"/>
    </source>
</evidence>
<dbReference type="OrthoDB" id="7543at10239"/>
<protein>
    <recommendedName>
        <fullName evidence="3">Major tail protein</fullName>
    </recommendedName>
</protein>
<organism evidence="1 2">
    <name type="scientific">Staphylococcus phage phiSa119</name>
    <dbReference type="NCBI Taxonomy" id="1498220"/>
    <lineage>
        <taxon>Viruses</taxon>
        <taxon>Duplodnaviria</taxon>
        <taxon>Heunggongvirae</taxon>
        <taxon>Uroviricota</taxon>
        <taxon>Caudoviricetes</taxon>
        <taxon>Bronfenbrennervirinae</taxon>
        <taxon>Biseptimavirus</taxon>
        <taxon>Biseptimavirus P1105</taxon>
    </lineage>
</organism>
<dbReference type="Proteomes" id="UP000027380">
    <property type="component" value="Segment"/>
</dbReference>
<name>A0A068A241_9CAUD</name>
<accession>A0A068A241</accession>
<dbReference type="NCBIfam" id="TIGR01603">
    <property type="entry name" value="maj_tail_phi13"/>
    <property type="match status" value="1"/>
</dbReference>
<dbReference type="KEGG" id="vg:22276162"/>
<evidence type="ECO:0000313" key="2">
    <source>
        <dbReference type="Proteomes" id="UP000027380"/>
    </source>
</evidence>
<reference evidence="1 2" key="1">
    <citation type="journal article" date="2014" name="Clin. Microbiol. Infect.">
        <title>Typing of Panton-Valentine leukocidin-encoding phages carried by methicillin-susceptible and methicillin-resistant Staphylococcus aureus from Italy.</title>
        <authorList>
            <person name="Sanchini A."/>
            <person name="Del Grosso M."/>
            <person name="Villa L."/>
            <person name="Ammendolia M.G."/>
            <person name="Superti F."/>
            <person name="Monaco M."/>
            <person name="Pantosti A."/>
        </authorList>
    </citation>
    <scope>NUCLEOTIDE SEQUENCE [LARGE SCALE GENOMIC DNA]</scope>
</reference>
<evidence type="ECO:0008006" key="3">
    <source>
        <dbReference type="Google" id="ProtNLM"/>
    </source>
</evidence>
<sequence length="214" mass="23890">MAVKHASAPKAYINITGLGFAKLTKEGAELKYSDITKTRGLQKIGVETGGELKTAYADGGPIESGNTDGEGKISLQMHAFPKEIRKIVFNEDYDEDGVYEEKQGKQNNYVAVWFRQERRDGTFRTVLLPKVMFTNPKIDGETAEKDWDFSSEEVEGEALFPLVDNKKSVRKYIFDSANMTNHDGDGEKGEEAFLKKILGEEYTGNVTEGNEETL</sequence>